<comment type="caution">
    <text evidence="1">The sequence shown here is derived from an EMBL/GenBank/DDBJ whole genome shotgun (WGS) entry which is preliminary data.</text>
</comment>
<evidence type="ECO:0000313" key="1">
    <source>
        <dbReference type="EMBL" id="OEG69697.1"/>
    </source>
</evidence>
<name>A0A1E5IGT2_ENDTX</name>
<reference evidence="1 2" key="1">
    <citation type="submission" date="2015-11" db="EMBL/GenBank/DDBJ databases">
        <title>Evidence for parallel genomic evolution in an endosymbiosis of termite gut flagellates.</title>
        <authorList>
            <person name="Zheng H."/>
        </authorList>
    </citation>
    <scope>NUCLEOTIDE SEQUENCE [LARGE SCALE GENOMIC DNA]</scope>
    <source>
        <strain evidence="1 2">CET450</strain>
    </source>
</reference>
<dbReference type="Proteomes" id="UP000095237">
    <property type="component" value="Unassembled WGS sequence"/>
</dbReference>
<dbReference type="AlphaFoldDB" id="A0A1E5IGT2"/>
<gene>
    <name evidence="1" type="ORF">ATZ36_07975</name>
</gene>
<accession>A0A1E5IGT2</accession>
<protein>
    <submittedName>
        <fullName evidence="1">Uncharacterized protein</fullName>
    </submittedName>
</protein>
<dbReference type="EMBL" id="LNVX01000592">
    <property type="protein sequence ID" value="OEG69697.1"/>
    <property type="molecule type" value="Genomic_DNA"/>
</dbReference>
<keyword evidence="2" id="KW-1185">Reference proteome</keyword>
<organism evidence="1 2">
    <name type="scientific">Endomicrobium trichonymphae</name>
    <dbReference type="NCBI Taxonomy" id="1408204"/>
    <lineage>
        <taxon>Bacteria</taxon>
        <taxon>Pseudomonadati</taxon>
        <taxon>Elusimicrobiota</taxon>
        <taxon>Endomicrobiia</taxon>
        <taxon>Endomicrobiales</taxon>
        <taxon>Endomicrobiaceae</taxon>
        <taxon>Candidatus Endomicrobiellum</taxon>
    </lineage>
</organism>
<evidence type="ECO:0000313" key="2">
    <source>
        <dbReference type="Proteomes" id="UP000095237"/>
    </source>
</evidence>
<sequence length="87" mass="10058">MIFFHYFFTLDVEDIGIEGGVLIEIELDILSRSFDNKAATDNKTKLQPLNNRATTDNEINIFAIYVPQKLKDLPNSSFILHPSFYYL</sequence>
<proteinExistence type="predicted"/>